<feature type="region of interest" description="Disordered" evidence="1">
    <location>
        <begin position="1"/>
        <end position="23"/>
    </location>
</feature>
<dbReference type="Proteomes" id="UP000762676">
    <property type="component" value="Unassembled WGS sequence"/>
</dbReference>
<comment type="caution">
    <text evidence="2">The sequence shown here is derived from an EMBL/GenBank/DDBJ whole genome shotgun (WGS) entry which is preliminary data.</text>
</comment>
<gene>
    <name evidence="2" type="ORF">ElyMa_001909500</name>
</gene>
<dbReference type="AlphaFoldDB" id="A0AAV4ESX4"/>
<evidence type="ECO:0008006" key="4">
    <source>
        <dbReference type="Google" id="ProtNLM"/>
    </source>
</evidence>
<proteinExistence type="predicted"/>
<name>A0AAV4ESX4_9GAST</name>
<evidence type="ECO:0000313" key="3">
    <source>
        <dbReference type="Proteomes" id="UP000762676"/>
    </source>
</evidence>
<evidence type="ECO:0000313" key="2">
    <source>
        <dbReference type="EMBL" id="GFR63962.1"/>
    </source>
</evidence>
<feature type="compositionally biased region" description="Basic residues" evidence="1">
    <location>
        <begin position="1"/>
        <end position="11"/>
    </location>
</feature>
<keyword evidence="3" id="KW-1185">Reference proteome</keyword>
<sequence length="124" mass="13832">MQGKYQRRKKAFGPTPAKSVPIKSKSGKIIKVKARPMEPWGERYKELSSAIKNVNDFVMQSIPTLSILSELDEPPTQEEPSKAIDALRQGKSPGNDGIPGEVIKTGNYVPLKPLHNMLCKCWKE</sequence>
<protein>
    <recommendedName>
        <fullName evidence="4">Reverse transcriptase domain-containing protein</fullName>
    </recommendedName>
</protein>
<evidence type="ECO:0000256" key="1">
    <source>
        <dbReference type="SAM" id="MobiDB-lite"/>
    </source>
</evidence>
<dbReference type="EMBL" id="BMAT01003871">
    <property type="protein sequence ID" value="GFR63962.1"/>
    <property type="molecule type" value="Genomic_DNA"/>
</dbReference>
<organism evidence="2 3">
    <name type="scientific">Elysia marginata</name>
    <dbReference type="NCBI Taxonomy" id="1093978"/>
    <lineage>
        <taxon>Eukaryota</taxon>
        <taxon>Metazoa</taxon>
        <taxon>Spiralia</taxon>
        <taxon>Lophotrochozoa</taxon>
        <taxon>Mollusca</taxon>
        <taxon>Gastropoda</taxon>
        <taxon>Heterobranchia</taxon>
        <taxon>Euthyneura</taxon>
        <taxon>Panpulmonata</taxon>
        <taxon>Sacoglossa</taxon>
        <taxon>Placobranchoidea</taxon>
        <taxon>Plakobranchidae</taxon>
        <taxon>Elysia</taxon>
    </lineage>
</organism>
<accession>A0AAV4ESX4</accession>
<reference evidence="2 3" key="1">
    <citation type="journal article" date="2021" name="Elife">
        <title>Chloroplast acquisition without the gene transfer in kleptoplastic sea slugs, Plakobranchus ocellatus.</title>
        <authorList>
            <person name="Maeda T."/>
            <person name="Takahashi S."/>
            <person name="Yoshida T."/>
            <person name="Shimamura S."/>
            <person name="Takaki Y."/>
            <person name="Nagai Y."/>
            <person name="Toyoda A."/>
            <person name="Suzuki Y."/>
            <person name="Arimoto A."/>
            <person name="Ishii H."/>
            <person name="Satoh N."/>
            <person name="Nishiyama T."/>
            <person name="Hasebe M."/>
            <person name="Maruyama T."/>
            <person name="Minagawa J."/>
            <person name="Obokata J."/>
            <person name="Shigenobu S."/>
        </authorList>
    </citation>
    <scope>NUCLEOTIDE SEQUENCE [LARGE SCALE GENOMIC DNA]</scope>
</reference>